<comment type="caution">
    <text evidence="3">The sequence shown here is derived from an EMBL/GenBank/DDBJ whole genome shotgun (WGS) entry which is preliminary data.</text>
</comment>
<evidence type="ECO:0000313" key="4">
    <source>
        <dbReference type="Proteomes" id="UP000576393"/>
    </source>
</evidence>
<feature type="domain" description="DUF11" evidence="2">
    <location>
        <begin position="45"/>
        <end position="161"/>
    </location>
</feature>
<dbReference type="GO" id="GO:0005975">
    <property type="term" value="P:carbohydrate metabolic process"/>
    <property type="evidence" value="ECO:0007669"/>
    <property type="project" value="UniProtKB-ARBA"/>
</dbReference>
<dbReference type="RefSeq" id="WP_179819553.1">
    <property type="nucleotide sequence ID" value="NZ_JACCCO010000001.1"/>
</dbReference>
<keyword evidence="4" id="KW-1185">Reference proteome</keyword>
<dbReference type="EMBL" id="JACCCO010000001">
    <property type="protein sequence ID" value="NYF39987.1"/>
    <property type="molecule type" value="Genomic_DNA"/>
</dbReference>
<dbReference type="InterPro" id="IPR013783">
    <property type="entry name" value="Ig-like_fold"/>
</dbReference>
<evidence type="ECO:0000313" key="3">
    <source>
        <dbReference type="EMBL" id="NYF39987.1"/>
    </source>
</evidence>
<dbReference type="InterPro" id="IPR001434">
    <property type="entry name" value="OmcB-like_DUF11"/>
</dbReference>
<dbReference type="Gene3D" id="2.60.40.10">
    <property type="entry name" value="Immunoglobulins"/>
    <property type="match status" value="1"/>
</dbReference>
<sequence length="280" mass="29080">MLGGSVVMARGTAGVVAGFISLALLGAWGMAPSLSRQEKKTIGADMSVRLVSSPKPAQPGQILVYRAEVRNNGPEDAVLPLLTVRLPRGVDVLRVDVAECRPGATAREVVCPSQRDVLAGETGGVTVSGLVRPGAGGPLTATATLSSEVVDANEADNVARAVTPVDEGADLAVRLSGERRAGRRVTMGAVVRNRGPRTVRDATVFFDTGAARLLSVRGARCHPSEGHVGCRLGAVGSGERVGLRLALRAAGRAPRARATVYSPHVGDRRPANNIARIDLR</sequence>
<dbReference type="Pfam" id="PF01345">
    <property type="entry name" value="DUF11"/>
    <property type="match status" value="1"/>
</dbReference>
<name>A0A852UR25_9ACTN</name>
<evidence type="ECO:0000259" key="2">
    <source>
        <dbReference type="Pfam" id="PF01345"/>
    </source>
</evidence>
<organism evidence="3 4">
    <name type="scientific">Streptosporangium sandarakinum</name>
    <dbReference type="NCBI Taxonomy" id="1260955"/>
    <lineage>
        <taxon>Bacteria</taxon>
        <taxon>Bacillati</taxon>
        <taxon>Actinomycetota</taxon>
        <taxon>Actinomycetes</taxon>
        <taxon>Streptosporangiales</taxon>
        <taxon>Streptosporangiaceae</taxon>
        <taxon>Streptosporangium</taxon>
    </lineage>
</organism>
<gene>
    <name evidence="3" type="ORF">HDA43_002146</name>
</gene>
<evidence type="ECO:0000256" key="1">
    <source>
        <dbReference type="SAM" id="Phobius"/>
    </source>
</evidence>
<keyword evidence="1" id="KW-0472">Membrane</keyword>
<protein>
    <recommendedName>
        <fullName evidence="2">DUF11 domain-containing protein</fullName>
    </recommendedName>
</protein>
<dbReference type="AlphaFoldDB" id="A0A852UR25"/>
<keyword evidence="1" id="KW-1133">Transmembrane helix</keyword>
<feature type="transmembrane region" description="Helical" evidence="1">
    <location>
        <begin position="12"/>
        <end position="31"/>
    </location>
</feature>
<keyword evidence="1" id="KW-0812">Transmembrane</keyword>
<reference evidence="3 4" key="1">
    <citation type="submission" date="2020-07" db="EMBL/GenBank/DDBJ databases">
        <title>Sequencing the genomes of 1000 actinobacteria strains.</title>
        <authorList>
            <person name="Klenk H.-P."/>
        </authorList>
    </citation>
    <scope>NUCLEOTIDE SEQUENCE [LARGE SCALE GENOMIC DNA]</scope>
    <source>
        <strain evidence="3 4">DSM 45763</strain>
    </source>
</reference>
<accession>A0A852UR25</accession>
<proteinExistence type="predicted"/>
<dbReference type="Proteomes" id="UP000576393">
    <property type="component" value="Unassembled WGS sequence"/>
</dbReference>